<evidence type="ECO:0000259" key="6">
    <source>
        <dbReference type="Pfam" id="PF07282"/>
    </source>
</evidence>
<evidence type="ECO:0000256" key="3">
    <source>
        <dbReference type="ARBA" id="ARBA00023125"/>
    </source>
</evidence>
<protein>
    <recommendedName>
        <fullName evidence="9">Transposase</fullName>
    </recommendedName>
</protein>
<dbReference type="GO" id="GO:0032196">
    <property type="term" value="P:transposition"/>
    <property type="evidence" value="ECO:0007669"/>
    <property type="project" value="UniProtKB-KW"/>
</dbReference>
<keyword evidence="3" id="KW-0238">DNA-binding</keyword>
<dbReference type="OrthoDB" id="140422at2"/>
<comment type="caution">
    <text evidence="7">The sequence shown here is derived from an EMBL/GenBank/DDBJ whole genome shotgun (WGS) entry which is preliminary data.</text>
</comment>
<dbReference type="NCBIfam" id="TIGR01766">
    <property type="entry name" value="IS200/IS605 family accessory protein TnpB-like domain"/>
    <property type="match status" value="1"/>
</dbReference>
<evidence type="ECO:0000256" key="4">
    <source>
        <dbReference type="ARBA" id="ARBA00023172"/>
    </source>
</evidence>
<dbReference type="GO" id="GO:0006310">
    <property type="term" value="P:DNA recombination"/>
    <property type="evidence" value="ECO:0007669"/>
    <property type="project" value="UniProtKB-KW"/>
</dbReference>
<dbReference type="GO" id="GO:0003677">
    <property type="term" value="F:DNA binding"/>
    <property type="evidence" value="ECO:0007669"/>
    <property type="project" value="UniProtKB-KW"/>
</dbReference>
<dbReference type="InterPro" id="IPR010095">
    <property type="entry name" value="Cas12f1-like_TNB"/>
</dbReference>
<keyword evidence="2" id="KW-0815">Transposition</keyword>
<dbReference type="InterPro" id="IPR001959">
    <property type="entry name" value="Transposase"/>
</dbReference>
<evidence type="ECO:0000256" key="2">
    <source>
        <dbReference type="ARBA" id="ARBA00022578"/>
    </source>
</evidence>
<evidence type="ECO:0000313" key="8">
    <source>
        <dbReference type="Proteomes" id="UP000287352"/>
    </source>
</evidence>
<evidence type="ECO:0000259" key="5">
    <source>
        <dbReference type="Pfam" id="PF01385"/>
    </source>
</evidence>
<dbReference type="Pfam" id="PF01385">
    <property type="entry name" value="OrfB_IS605"/>
    <property type="match status" value="1"/>
</dbReference>
<evidence type="ECO:0000256" key="1">
    <source>
        <dbReference type="ARBA" id="ARBA00008761"/>
    </source>
</evidence>
<name>A0A402A034_9CHLR</name>
<dbReference type="EMBL" id="BIFR01000001">
    <property type="protein sequence ID" value="GCE12412.1"/>
    <property type="molecule type" value="Genomic_DNA"/>
</dbReference>
<dbReference type="RefSeq" id="WP_126580040.1">
    <property type="nucleotide sequence ID" value="NZ_BIFR01000001.1"/>
</dbReference>
<dbReference type="Pfam" id="PF07282">
    <property type="entry name" value="Cas12f1-like_TNB"/>
    <property type="match status" value="1"/>
</dbReference>
<gene>
    <name evidence="7" type="ORF">KTT_22710</name>
</gene>
<dbReference type="NCBIfam" id="NF040570">
    <property type="entry name" value="guided_TnpB"/>
    <property type="match status" value="1"/>
</dbReference>
<sequence length="426" mass="48425">MQLVEQHFIHKSDARFAPIDAAAFASKNLYNQAMYQIRQAYIHERKYLPYAAVFHLVKQMDCYKALPAKVANSLLILIHKNWVSFFKAMETYLEDPSTFVGRPRIPGYKDKERGRMILIYDTQALGKRHFKKTGKLVPSGLPIEIDTCLTEWWHLDQVRIVPASGGYMIEVVYEQPEEQAAVTQEWIAALDPGVDILAALTSNKPGFQPLLVNGRPLKSENQGYNKHRAHLQGLLPKNQHTSHQLTAMTTKRTRRVNAYLHTASRRIIDVLVEEGISTLVLGKNRLWKQEVMLGRKNNQQFVQIPHARFLDLLTYKAKQVGIQVVIQEESYTSKASFLDCDPIPVYDPKRTENPQFRGKREYRGLYRAQDGRRIQADVNGSYNILRKAFPNSFGQGIVAPAVVARTVEIVCKVGNGSTVNGNRPNG</sequence>
<keyword evidence="8" id="KW-1185">Reference proteome</keyword>
<dbReference type="AlphaFoldDB" id="A0A402A034"/>
<evidence type="ECO:0000313" key="7">
    <source>
        <dbReference type="EMBL" id="GCE12412.1"/>
    </source>
</evidence>
<organism evidence="7 8">
    <name type="scientific">Tengunoibacter tsumagoiensis</name>
    <dbReference type="NCBI Taxonomy" id="2014871"/>
    <lineage>
        <taxon>Bacteria</taxon>
        <taxon>Bacillati</taxon>
        <taxon>Chloroflexota</taxon>
        <taxon>Ktedonobacteria</taxon>
        <taxon>Ktedonobacterales</taxon>
        <taxon>Dictyobacteraceae</taxon>
        <taxon>Tengunoibacter</taxon>
    </lineage>
</organism>
<evidence type="ECO:0008006" key="9">
    <source>
        <dbReference type="Google" id="ProtNLM"/>
    </source>
</evidence>
<keyword evidence="4" id="KW-0233">DNA recombination</keyword>
<reference evidence="8" key="1">
    <citation type="submission" date="2018-12" db="EMBL/GenBank/DDBJ databases">
        <title>Tengunoibacter tsumagoiensis gen. nov., sp. nov., Dictyobacter kobayashii sp. nov., D. alpinus sp. nov., and D. joshuensis sp. nov. and description of Dictyobacteraceae fam. nov. within the order Ktedonobacterales isolated from Tengu-no-mugimeshi.</title>
        <authorList>
            <person name="Wang C.M."/>
            <person name="Zheng Y."/>
            <person name="Sakai Y."/>
            <person name="Toyoda A."/>
            <person name="Minakuchi Y."/>
            <person name="Abe K."/>
            <person name="Yokota A."/>
            <person name="Yabe S."/>
        </authorList>
    </citation>
    <scope>NUCLEOTIDE SEQUENCE [LARGE SCALE GENOMIC DNA]</scope>
    <source>
        <strain evidence="8">Uno3</strain>
    </source>
</reference>
<proteinExistence type="inferred from homology"/>
<feature type="domain" description="Probable transposase IS891/IS1136/IS1341" evidence="5">
    <location>
        <begin position="171"/>
        <end position="284"/>
    </location>
</feature>
<feature type="domain" description="Cas12f1-like TNB" evidence="6">
    <location>
        <begin position="306"/>
        <end position="384"/>
    </location>
</feature>
<comment type="similarity">
    <text evidence="1">In the C-terminal section; belongs to the transposase 35 family.</text>
</comment>
<dbReference type="Proteomes" id="UP000287352">
    <property type="component" value="Unassembled WGS sequence"/>
</dbReference>
<accession>A0A402A034</accession>